<keyword evidence="1" id="KW-0472">Membrane</keyword>
<evidence type="ECO:0000313" key="2">
    <source>
        <dbReference type="EMBL" id="PWK93808.1"/>
    </source>
</evidence>
<reference evidence="2 3" key="1">
    <citation type="submission" date="2018-05" db="EMBL/GenBank/DDBJ databases">
        <title>Animal gut microbial communities from fecal samples from Wisconsin, USA.</title>
        <authorList>
            <person name="Neumann A."/>
        </authorList>
    </citation>
    <scope>NUCLEOTIDE SEQUENCE [LARGE SCALE GENOMIC DNA]</scope>
    <source>
        <strain evidence="2 3">UWS4</strain>
    </source>
</reference>
<evidence type="ECO:0000256" key="1">
    <source>
        <dbReference type="SAM" id="Phobius"/>
    </source>
</evidence>
<gene>
    <name evidence="2" type="ORF">B0H50_1251</name>
</gene>
<feature type="transmembrane region" description="Helical" evidence="1">
    <location>
        <begin position="188"/>
        <end position="210"/>
    </location>
</feature>
<organism evidence="2 3">
    <name type="scientific">Hallerella porci</name>
    <dbReference type="NCBI Taxonomy" id="1945871"/>
    <lineage>
        <taxon>Bacteria</taxon>
        <taxon>Pseudomonadati</taxon>
        <taxon>Fibrobacterota</taxon>
        <taxon>Fibrobacteria</taxon>
        <taxon>Fibrobacterales</taxon>
        <taxon>Fibrobacteraceae</taxon>
        <taxon>Hallerella</taxon>
    </lineage>
</organism>
<keyword evidence="1" id="KW-1133">Transmembrane helix</keyword>
<keyword evidence="3" id="KW-1185">Reference proteome</keyword>
<proteinExistence type="predicted"/>
<accession>A0ABX5LMM9</accession>
<protein>
    <recommendedName>
        <fullName evidence="4">Maturase K</fullName>
    </recommendedName>
</protein>
<comment type="caution">
    <text evidence="2">The sequence shown here is derived from an EMBL/GenBank/DDBJ whole genome shotgun (WGS) entry which is preliminary data.</text>
</comment>
<keyword evidence="1" id="KW-0812">Transmembrane</keyword>
<feature type="non-terminal residue" evidence="2">
    <location>
        <position position="1"/>
    </location>
</feature>
<name>A0ABX5LMM9_9BACT</name>
<dbReference type="EMBL" id="QGHD01000025">
    <property type="protein sequence ID" value="PWK93808.1"/>
    <property type="molecule type" value="Genomic_DNA"/>
</dbReference>
<sequence length="240" mass="27495">ELLHDGLVRYVADVLQDDEPGHETDRLVRRTHFVVKQFRKLGLELVPVNLVRKNVKGMLVVQLLLKGTEKACLGGGFWRSVHGKNCKVFSHILENLAIFSQGRNQFFPIVMRAGRDFKGRLSIQFFRSVCRRENLLLLDLDFFTSSGNTSLEQVFFPISFGNFCSGLGSILRRSILHDAKRFIRHRQIYWWGILLFFVIPVFANSLDRIFFKKAFEQGGQKLSGIILLITLASFCSSSLL</sequence>
<dbReference type="Proteomes" id="UP000245523">
    <property type="component" value="Unassembled WGS sequence"/>
</dbReference>
<evidence type="ECO:0000313" key="3">
    <source>
        <dbReference type="Proteomes" id="UP000245523"/>
    </source>
</evidence>
<evidence type="ECO:0008006" key="4">
    <source>
        <dbReference type="Google" id="ProtNLM"/>
    </source>
</evidence>